<reference evidence="3" key="1">
    <citation type="submission" date="2005-10" db="EMBL/GenBank/DDBJ databases">
        <title>Complete sequence of Pelobacter carbinolicus DSM 2380.</title>
        <authorList>
            <person name="Copeland A."/>
            <person name="Lucas S."/>
            <person name="Lapidus A."/>
            <person name="Barry K."/>
            <person name="Detter J.C."/>
            <person name="Glavina T."/>
            <person name="Hammon N."/>
            <person name="Israni S."/>
            <person name="Pitluck S."/>
            <person name="Chertkov O."/>
            <person name="Schmutz J."/>
            <person name="Larimer F."/>
            <person name="Land M."/>
            <person name="Kyrpides N."/>
            <person name="Ivanova N."/>
            <person name="Richardson P."/>
        </authorList>
    </citation>
    <scope>NUCLEOTIDE SEQUENCE [LARGE SCALE GENOMIC DNA]</scope>
    <source>
        <strain evidence="3">DSM 2380 / NBRC 103641 / GraBd1</strain>
    </source>
</reference>
<protein>
    <recommendedName>
        <fullName evidence="4">PhaC PHA synthase</fullName>
    </recommendedName>
</protein>
<keyword evidence="1" id="KW-0732">Signal</keyword>
<proteinExistence type="predicted"/>
<dbReference type="AlphaFoldDB" id="Q3A8F5"/>
<organism evidence="2 3">
    <name type="scientific">Syntrophotalea carbinolica (strain DSM 2380 / NBRC 103641 / GraBd1)</name>
    <name type="common">Pelobacter carbinolicus</name>
    <dbReference type="NCBI Taxonomy" id="338963"/>
    <lineage>
        <taxon>Bacteria</taxon>
        <taxon>Pseudomonadati</taxon>
        <taxon>Thermodesulfobacteriota</taxon>
        <taxon>Desulfuromonadia</taxon>
        <taxon>Desulfuromonadales</taxon>
        <taxon>Syntrophotaleaceae</taxon>
        <taxon>Syntrophotalea</taxon>
    </lineage>
</organism>
<evidence type="ECO:0000313" key="2">
    <source>
        <dbReference type="EMBL" id="ABA87337.1"/>
    </source>
</evidence>
<reference evidence="2 3" key="2">
    <citation type="journal article" date="2012" name="BMC Genomics">
        <title>The genome of Pelobacter carbinolicus reveals surprising metabolic capabilities and physiological features.</title>
        <authorList>
            <person name="Aklujkar M."/>
            <person name="Haveman S.A."/>
            <person name="Didonato R.Jr."/>
            <person name="Chertkov O."/>
            <person name="Han C.S."/>
            <person name="Land M.L."/>
            <person name="Brown P."/>
            <person name="Lovley D.R."/>
        </authorList>
    </citation>
    <scope>NUCLEOTIDE SEQUENCE [LARGE SCALE GENOMIC DNA]</scope>
    <source>
        <strain evidence="3">DSM 2380 / NBRC 103641 / GraBd1</strain>
    </source>
</reference>
<feature type="signal peptide" evidence="1">
    <location>
        <begin position="1"/>
        <end position="19"/>
    </location>
</feature>
<evidence type="ECO:0008006" key="4">
    <source>
        <dbReference type="Google" id="ProtNLM"/>
    </source>
</evidence>
<sequence length="165" mass="18098">MKKWVFIVMGCFFATGAWAESTGFQLSLTPDLAIHSRATRISGVTVGVWSENPQDAIALGIVNGSTGQSSGLSLGLLANYAENYKGAQLAWLANYSSGRFAGFQWSLFNYAGNLHGFQLGLINFADTCDKGLQVGLINLMNETETWFRNFPNEVAPAMILLNWRY</sequence>
<evidence type="ECO:0000256" key="1">
    <source>
        <dbReference type="SAM" id="SignalP"/>
    </source>
</evidence>
<keyword evidence="3" id="KW-1185">Reference proteome</keyword>
<feature type="chain" id="PRO_5004223701" description="PhaC PHA synthase" evidence="1">
    <location>
        <begin position="20"/>
        <end position="165"/>
    </location>
</feature>
<dbReference type="KEGG" id="pca:Pcar_0074"/>
<gene>
    <name evidence="2" type="ordered locus">Pcar_0074</name>
</gene>
<dbReference type="RefSeq" id="WP_011339725.1">
    <property type="nucleotide sequence ID" value="NC_007498.2"/>
</dbReference>
<evidence type="ECO:0000313" key="3">
    <source>
        <dbReference type="Proteomes" id="UP000002534"/>
    </source>
</evidence>
<accession>Q3A8F5</accession>
<dbReference type="Proteomes" id="UP000002534">
    <property type="component" value="Chromosome"/>
</dbReference>
<dbReference type="STRING" id="338963.Pcar_0074"/>
<dbReference type="eggNOG" id="ENOG5033HC1">
    <property type="taxonomic scope" value="Bacteria"/>
</dbReference>
<name>Q3A8F5_SYNC1</name>
<dbReference type="EMBL" id="CP000142">
    <property type="protein sequence ID" value="ABA87337.1"/>
    <property type="molecule type" value="Genomic_DNA"/>
</dbReference>
<dbReference type="HOGENOM" id="CLU_1609259_0_0_7"/>
<dbReference type="OrthoDB" id="9795691at2"/>